<dbReference type="GO" id="GO:0006412">
    <property type="term" value="P:translation"/>
    <property type="evidence" value="ECO:0007669"/>
    <property type="project" value="UniProtKB-UniRule"/>
</dbReference>
<evidence type="ECO:0000256" key="6">
    <source>
        <dbReference type="HAMAP-Rule" id="MF_00163"/>
    </source>
</evidence>
<evidence type="ECO:0000256" key="2">
    <source>
        <dbReference type="ARBA" id="ARBA00022723"/>
    </source>
</evidence>
<accession>A0ABC7ZHW8</accession>
<evidence type="ECO:0000256" key="4">
    <source>
        <dbReference type="ARBA" id="ARBA00022917"/>
    </source>
</evidence>
<feature type="active site" evidence="6">
    <location>
        <position position="156"/>
    </location>
</feature>
<feature type="binding site" evidence="6">
    <location>
        <position position="159"/>
    </location>
    <ligand>
        <name>Fe cation</name>
        <dbReference type="ChEBI" id="CHEBI:24875"/>
    </ligand>
</feature>
<reference evidence="7 8" key="1">
    <citation type="journal article" date="2012" name="J. Bacteriol.">
        <title>Draft Genome Sequences of Four Axenic Mycoplasma genitalium Strains Isolated from Denmark, Japan, and Australia.</title>
        <authorList>
            <person name="McGowin C.L."/>
            <person name="Ma L."/>
            <person name="Jensen J.S."/>
            <person name="Mancuso M.M."/>
            <person name="Hamasuna R."/>
            <person name="Adegboye D."/>
            <person name="Martin D.H."/>
        </authorList>
    </citation>
    <scope>NUCLEOTIDE SEQUENCE [LARGE SCALE GENOMIC DNA]</scope>
    <source>
        <strain evidence="7 8">M6320</strain>
    </source>
</reference>
<sequence length="193" mass="22470">MTFQPTKTWLVFDDNALINKPTEAVNFPIDEQIETCIKKMIAYVDASYDGKAQEYDIIPGIGIAANQIGYWKQLFYIHLNDLNKEKKCLLINPKIIDQSENKAFLESGEGCLSVKKQHKGYVIRSEWITIKGYDWFEKKEITIKATGLFGMCLQHEFDHLQGRFFYQRINPLNPWFKKPEWKVINPTLKTSNG</sequence>
<evidence type="ECO:0000256" key="5">
    <source>
        <dbReference type="ARBA" id="ARBA00023004"/>
    </source>
</evidence>
<gene>
    <name evidence="6 7" type="primary">def</name>
    <name evidence="7" type="ORF">CM1_00615</name>
</gene>
<dbReference type="FunFam" id="3.90.45.10:FF:000002">
    <property type="entry name" value="Peptide deformylase"/>
    <property type="match status" value="1"/>
</dbReference>
<evidence type="ECO:0000256" key="1">
    <source>
        <dbReference type="ARBA" id="ARBA00010759"/>
    </source>
</evidence>
<comment type="similarity">
    <text evidence="1 6">Belongs to the polypeptide deformylase family.</text>
</comment>
<proteinExistence type="inferred from homology"/>
<dbReference type="AlphaFoldDB" id="A0ABC7ZHW8"/>
<dbReference type="SUPFAM" id="SSF56420">
    <property type="entry name" value="Peptide deformylase"/>
    <property type="match status" value="1"/>
</dbReference>
<dbReference type="EMBL" id="CP003772">
    <property type="protein sequence ID" value="AFQ03913.1"/>
    <property type="molecule type" value="Genomic_DNA"/>
</dbReference>
<dbReference type="Gene3D" id="3.90.45.10">
    <property type="entry name" value="Peptide deformylase"/>
    <property type="match status" value="1"/>
</dbReference>
<keyword evidence="4 6" id="KW-0648">Protein biosynthesis</keyword>
<dbReference type="CDD" id="cd00487">
    <property type="entry name" value="Pep_deformylase"/>
    <property type="match status" value="1"/>
</dbReference>
<keyword evidence="3 6" id="KW-0378">Hydrolase</keyword>
<evidence type="ECO:0000313" key="7">
    <source>
        <dbReference type="EMBL" id="AFQ03913.1"/>
    </source>
</evidence>
<protein>
    <recommendedName>
        <fullName evidence="6">Peptide deformylase</fullName>
        <shortName evidence="6">PDF</shortName>
        <ecNumber evidence="6">3.5.1.88</ecNumber>
    </recommendedName>
    <alternativeName>
        <fullName evidence="6">Polypeptide deformylase</fullName>
    </alternativeName>
</protein>
<comment type="function">
    <text evidence="6">Removes the formyl group from the N-terminal Met of newly synthesized proteins. Requires at least a dipeptide for an efficient rate of reaction. N-terminal L-methionine is a prerequisite for activity but the enzyme has broad specificity at other positions.</text>
</comment>
<dbReference type="GO" id="GO:0046872">
    <property type="term" value="F:metal ion binding"/>
    <property type="evidence" value="ECO:0007669"/>
    <property type="project" value="UniProtKB-KW"/>
</dbReference>
<organism evidence="7 8">
    <name type="scientific">Mycoplasmoides genitalium M6320</name>
    <dbReference type="NCBI Taxonomy" id="662945"/>
    <lineage>
        <taxon>Bacteria</taxon>
        <taxon>Bacillati</taxon>
        <taxon>Mycoplasmatota</taxon>
        <taxon>Mycoplasmoidales</taxon>
        <taxon>Mycoplasmoidaceae</taxon>
        <taxon>Mycoplasmoides</taxon>
    </lineage>
</organism>
<keyword evidence="2 6" id="KW-0479">Metal-binding</keyword>
<dbReference type="HAMAP" id="MF_00163">
    <property type="entry name" value="Pep_deformylase"/>
    <property type="match status" value="1"/>
</dbReference>
<dbReference type="KEGG" id="mgx:CM1_00615"/>
<dbReference type="EC" id="3.5.1.88" evidence="6"/>
<dbReference type="PANTHER" id="PTHR10458:SF22">
    <property type="entry name" value="PEPTIDE DEFORMYLASE"/>
    <property type="match status" value="1"/>
</dbReference>
<dbReference type="PIRSF" id="PIRSF004749">
    <property type="entry name" value="Pep_def"/>
    <property type="match status" value="1"/>
</dbReference>
<evidence type="ECO:0000256" key="3">
    <source>
        <dbReference type="ARBA" id="ARBA00022801"/>
    </source>
</evidence>
<dbReference type="PANTHER" id="PTHR10458">
    <property type="entry name" value="PEPTIDE DEFORMYLASE"/>
    <property type="match status" value="1"/>
</dbReference>
<feature type="binding site" evidence="6">
    <location>
        <position position="155"/>
    </location>
    <ligand>
        <name>Fe cation</name>
        <dbReference type="ChEBI" id="CHEBI:24875"/>
    </ligand>
</feature>
<dbReference type="Pfam" id="PF01327">
    <property type="entry name" value="Pep_deformylase"/>
    <property type="match status" value="1"/>
</dbReference>
<feature type="binding site" evidence="6">
    <location>
        <position position="111"/>
    </location>
    <ligand>
        <name>Fe cation</name>
        <dbReference type="ChEBI" id="CHEBI:24875"/>
    </ligand>
</feature>
<comment type="catalytic activity">
    <reaction evidence="6">
        <text>N-terminal N-formyl-L-methionyl-[peptide] + H2O = N-terminal L-methionyl-[peptide] + formate</text>
        <dbReference type="Rhea" id="RHEA:24420"/>
        <dbReference type="Rhea" id="RHEA-COMP:10639"/>
        <dbReference type="Rhea" id="RHEA-COMP:10640"/>
        <dbReference type="ChEBI" id="CHEBI:15377"/>
        <dbReference type="ChEBI" id="CHEBI:15740"/>
        <dbReference type="ChEBI" id="CHEBI:49298"/>
        <dbReference type="ChEBI" id="CHEBI:64731"/>
        <dbReference type="EC" id="3.5.1.88"/>
    </reaction>
</comment>
<keyword evidence="5 6" id="KW-0408">Iron</keyword>
<dbReference type="Proteomes" id="UP000005254">
    <property type="component" value="Chromosome"/>
</dbReference>
<name>A0ABC7ZHW8_MYCGT</name>
<evidence type="ECO:0000313" key="8">
    <source>
        <dbReference type="Proteomes" id="UP000005254"/>
    </source>
</evidence>
<dbReference type="InterPro" id="IPR036821">
    <property type="entry name" value="Peptide_deformylase_sf"/>
</dbReference>
<comment type="cofactor">
    <cofactor evidence="6">
        <name>Fe(2+)</name>
        <dbReference type="ChEBI" id="CHEBI:29033"/>
    </cofactor>
    <text evidence="6">Binds 1 Fe(2+) ion.</text>
</comment>
<dbReference type="NCBIfam" id="TIGR00079">
    <property type="entry name" value="pept_deformyl"/>
    <property type="match status" value="1"/>
</dbReference>
<dbReference type="PRINTS" id="PR01576">
    <property type="entry name" value="PDEFORMYLASE"/>
</dbReference>
<dbReference type="GO" id="GO:0042586">
    <property type="term" value="F:peptide deformylase activity"/>
    <property type="evidence" value="ECO:0007669"/>
    <property type="project" value="UniProtKB-UniRule"/>
</dbReference>
<dbReference type="SMR" id="A0ABC7ZHW8"/>
<dbReference type="InterPro" id="IPR023635">
    <property type="entry name" value="Peptide_deformylase"/>
</dbReference>